<dbReference type="Pfam" id="PF00439">
    <property type="entry name" value="Bromodomain"/>
    <property type="match status" value="1"/>
</dbReference>
<dbReference type="Gene3D" id="1.20.920.10">
    <property type="entry name" value="Bromodomain-like"/>
    <property type="match status" value="1"/>
</dbReference>
<evidence type="ECO:0000313" key="6">
    <source>
        <dbReference type="Proteomes" id="UP001055439"/>
    </source>
</evidence>
<dbReference type="PROSITE" id="PS50014">
    <property type="entry name" value="BROMODOMAIN_2"/>
    <property type="match status" value="1"/>
</dbReference>
<dbReference type="CDD" id="cd04369">
    <property type="entry name" value="Bromodomain"/>
    <property type="match status" value="1"/>
</dbReference>
<dbReference type="PANTHER" id="PTHR22881">
    <property type="entry name" value="BROMODOMAIN CONTAINING PROTEIN"/>
    <property type="match status" value="1"/>
</dbReference>
<feature type="domain" description="Bromo" evidence="4">
    <location>
        <begin position="165"/>
        <end position="235"/>
    </location>
</feature>
<feature type="region of interest" description="Disordered" evidence="3">
    <location>
        <begin position="1"/>
        <end position="152"/>
    </location>
</feature>
<feature type="compositionally biased region" description="Basic residues" evidence="3">
    <location>
        <begin position="266"/>
        <end position="281"/>
    </location>
</feature>
<feature type="compositionally biased region" description="Polar residues" evidence="3">
    <location>
        <begin position="607"/>
        <end position="617"/>
    </location>
</feature>
<feature type="region of interest" description="Disordered" evidence="3">
    <location>
        <begin position="455"/>
        <end position="492"/>
    </location>
</feature>
<feature type="compositionally biased region" description="Polar residues" evidence="3">
    <location>
        <begin position="126"/>
        <end position="136"/>
    </location>
</feature>
<protein>
    <submittedName>
        <fullName evidence="5">BROMO</fullName>
    </submittedName>
</protein>
<dbReference type="InterPro" id="IPR018359">
    <property type="entry name" value="Bromodomain_CS"/>
</dbReference>
<dbReference type="PANTHER" id="PTHR22881:SF27">
    <property type="entry name" value="BROMODOMAIN CONTAINING 7_9"/>
    <property type="match status" value="1"/>
</dbReference>
<evidence type="ECO:0000313" key="5">
    <source>
        <dbReference type="EMBL" id="URD94968.1"/>
    </source>
</evidence>
<organism evidence="5 6">
    <name type="scientific">Musa troglodytarum</name>
    <name type="common">fe'i banana</name>
    <dbReference type="NCBI Taxonomy" id="320322"/>
    <lineage>
        <taxon>Eukaryota</taxon>
        <taxon>Viridiplantae</taxon>
        <taxon>Streptophyta</taxon>
        <taxon>Embryophyta</taxon>
        <taxon>Tracheophyta</taxon>
        <taxon>Spermatophyta</taxon>
        <taxon>Magnoliopsida</taxon>
        <taxon>Liliopsida</taxon>
        <taxon>Zingiberales</taxon>
        <taxon>Musaceae</taxon>
        <taxon>Musa</taxon>
    </lineage>
</organism>
<feature type="region of interest" description="Disordered" evidence="3">
    <location>
        <begin position="585"/>
        <end position="693"/>
    </location>
</feature>
<dbReference type="Proteomes" id="UP001055439">
    <property type="component" value="Chromosome 4"/>
</dbReference>
<dbReference type="AlphaFoldDB" id="A0A9E7FJ99"/>
<feature type="compositionally biased region" description="Basic residues" evidence="3">
    <location>
        <begin position="77"/>
        <end position="86"/>
    </location>
</feature>
<feature type="compositionally biased region" description="Basic and acidic residues" evidence="3">
    <location>
        <begin position="33"/>
        <end position="43"/>
    </location>
</feature>
<feature type="compositionally biased region" description="Polar residues" evidence="3">
    <location>
        <begin position="683"/>
        <end position="693"/>
    </location>
</feature>
<evidence type="ECO:0000259" key="4">
    <source>
        <dbReference type="PROSITE" id="PS50014"/>
    </source>
</evidence>
<dbReference type="InterPro" id="IPR001487">
    <property type="entry name" value="Bromodomain"/>
</dbReference>
<dbReference type="SUPFAM" id="SSF47370">
    <property type="entry name" value="Bromodomain"/>
    <property type="match status" value="1"/>
</dbReference>
<feature type="compositionally biased region" description="Polar residues" evidence="3">
    <location>
        <begin position="458"/>
        <end position="488"/>
    </location>
</feature>
<feature type="compositionally biased region" description="Low complexity" evidence="3">
    <location>
        <begin position="623"/>
        <end position="634"/>
    </location>
</feature>
<dbReference type="EMBL" id="CP097506">
    <property type="protein sequence ID" value="URD94968.1"/>
    <property type="molecule type" value="Genomic_DNA"/>
</dbReference>
<gene>
    <name evidence="5" type="ORF">MUK42_31397</name>
</gene>
<dbReference type="PRINTS" id="PR00503">
    <property type="entry name" value="BROMODOMAIN"/>
</dbReference>
<evidence type="ECO:0000256" key="2">
    <source>
        <dbReference type="PROSITE-ProRule" id="PRU00035"/>
    </source>
</evidence>
<reference evidence="5" key="1">
    <citation type="submission" date="2022-05" db="EMBL/GenBank/DDBJ databases">
        <title>The Musa troglodytarum L. genome provides insights into the mechanism of non-climacteric behaviour and enrichment of carotenoids.</title>
        <authorList>
            <person name="Wang J."/>
        </authorList>
    </citation>
    <scope>NUCLEOTIDE SEQUENCE</scope>
    <source>
        <tissue evidence="5">Leaf</tissue>
    </source>
</reference>
<dbReference type="PROSITE" id="PS00633">
    <property type="entry name" value="BROMODOMAIN_1"/>
    <property type="match status" value="1"/>
</dbReference>
<feature type="compositionally biased region" description="Basic and acidic residues" evidence="3">
    <location>
        <begin position="252"/>
        <end position="265"/>
    </location>
</feature>
<keyword evidence="1 2" id="KW-0103">Bromodomain</keyword>
<dbReference type="OrthoDB" id="21449at2759"/>
<feature type="region of interest" description="Disordered" evidence="3">
    <location>
        <begin position="252"/>
        <end position="299"/>
    </location>
</feature>
<proteinExistence type="predicted"/>
<sequence>MGNSKPPVATKGRKKKKGRPSLLDLQRRSLRLQRLEQQEEDPQRNPSPPDDDPRRQARPKSHTAAEDDDDEDDRSCSRRREKKLRLVLRLPNNPSAESAPSGSESDGRRAEKVGSVGIDAQCFPPLSQTERQNPASKATDLPQDSGPTTPLPDKKLLVFILDRLQKKDTYGVFAEPVDPEELPDYHDIIEHPMDFATIRKKLSSGSYANLEQFEKDVFLISSNAMQYNAPDTIYYRQARSIQELAKKNFENLRQESDDNEPEPKPVRRGRPPYKNVLKKAGRPPADPAGSNFPSNVTLANSGDNSHWNFSHDLQRKGLDKASSSELPTKPYGLHSIEAHSLTGDHKSERNEENSGSAVKGVLMKNPRKSLVIDENRRITYSYPQVFGSTSESSLLTTFDGERRQLVPVGLYVEHAYARSLARFAAKLGPVGWEIAAKRIEAVLSPGTKFGRGWVGDNETPQQSQPPLLTISPSHISQPENISTTTAVSASEHPPNSMFVEVRANTNPPAASSALPSRSVGLAVGAARNHESAFKPENAVGGHLNWQKTTFQLEQAAATQPTMNGFNSPLGLNRLSQVGKVVATFASPESASSESVRMHSRAPDMVVRSSSQTTTSHFSMDKLNSNADPSASSSSGNHLPDSGHDPHGTWRRGLSPNPKLGSVPPDLNVGFRSPGSPVSGVLLDSQNPNLSLQL</sequence>
<feature type="compositionally biased region" description="Low complexity" evidence="3">
    <location>
        <begin position="87"/>
        <end position="104"/>
    </location>
</feature>
<dbReference type="InterPro" id="IPR036427">
    <property type="entry name" value="Bromodomain-like_sf"/>
</dbReference>
<accession>A0A9E7FJ99</accession>
<keyword evidence="6" id="KW-1185">Reference proteome</keyword>
<dbReference type="InterPro" id="IPR051831">
    <property type="entry name" value="Bromodomain_contain_prot"/>
</dbReference>
<name>A0A9E7FJ99_9LILI</name>
<evidence type="ECO:0000256" key="1">
    <source>
        <dbReference type="ARBA" id="ARBA00023117"/>
    </source>
</evidence>
<evidence type="ECO:0000256" key="3">
    <source>
        <dbReference type="SAM" id="MobiDB-lite"/>
    </source>
</evidence>
<dbReference type="SMART" id="SM00297">
    <property type="entry name" value="BROMO"/>
    <property type="match status" value="1"/>
</dbReference>